<organism evidence="1">
    <name type="scientific">marine sediment metagenome</name>
    <dbReference type="NCBI Taxonomy" id="412755"/>
    <lineage>
        <taxon>unclassified sequences</taxon>
        <taxon>metagenomes</taxon>
        <taxon>ecological metagenomes</taxon>
    </lineage>
</organism>
<feature type="non-terminal residue" evidence="1">
    <location>
        <position position="140"/>
    </location>
</feature>
<name>A0A0F9HZH2_9ZZZZ</name>
<accession>A0A0F9HZH2</accession>
<dbReference type="EMBL" id="LAZR01022819">
    <property type="protein sequence ID" value="KKL80542.1"/>
    <property type="molecule type" value="Genomic_DNA"/>
</dbReference>
<dbReference type="AlphaFoldDB" id="A0A0F9HZH2"/>
<comment type="caution">
    <text evidence="1">The sequence shown here is derived from an EMBL/GenBank/DDBJ whole genome shotgun (WGS) entry which is preliminary data.</text>
</comment>
<protein>
    <submittedName>
        <fullName evidence="1">Uncharacterized protein</fullName>
    </submittedName>
</protein>
<proteinExistence type="predicted"/>
<gene>
    <name evidence="1" type="ORF">LCGC14_2003700</name>
</gene>
<sequence>MGTTFLVVQNNAISTLASDINNSVTSLDVPSGEGALFPSTYPYHITVDDEIMSVTARSTDTLTVVRAQQGTAATSHSEDVPVELRITSKSFTDLNTAVNTLEDYQTLGTDVEVAELSTATYDDVQDYINFQGDRTLFTGG</sequence>
<reference evidence="1" key="1">
    <citation type="journal article" date="2015" name="Nature">
        <title>Complex archaea that bridge the gap between prokaryotes and eukaryotes.</title>
        <authorList>
            <person name="Spang A."/>
            <person name="Saw J.H."/>
            <person name="Jorgensen S.L."/>
            <person name="Zaremba-Niedzwiedzka K."/>
            <person name="Martijn J."/>
            <person name="Lind A.E."/>
            <person name="van Eijk R."/>
            <person name="Schleper C."/>
            <person name="Guy L."/>
            <person name="Ettema T.J."/>
        </authorList>
    </citation>
    <scope>NUCLEOTIDE SEQUENCE</scope>
</reference>
<evidence type="ECO:0000313" key="1">
    <source>
        <dbReference type="EMBL" id="KKL80542.1"/>
    </source>
</evidence>